<dbReference type="EMBL" id="JAHRHJ020000001">
    <property type="protein sequence ID" value="KAH9328096.1"/>
    <property type="molecule type" value="Genomic_DNA"/>
</dbReference>
<feature type="compositionally biased region" description="Low complexity" evidence="1">
    <location>
        <begin position="33"/>
        <end position="43"/>
    </location>
</feature>
<comment type="caution">
    <text evidence="2">The sequence shown here is derived from an EMBL/GenBank/DDBJ whole genome shotgun (WGS) entry which is preliminary data.</text>
</comment>
<feature type="non-terminal residue" evidence="2">
    <location>
        <position position="52"/>
    </location>
</feature>
<sequence length="52" mass="5357">SGGRFTRPFGDIPGIDWGLIGPDTSTGAGGTTTGTETRSQFTGRSRAGSRRV</sequence>
<evidence type="ECO:0000313" key="2">
    <source>
        <dbReference type="EMBL" id="KAH9328096.1"/>
    </source>
</evidence>
<protein>
    <submittedName>
        <fullName evidence="2">Uncharacterized protein</fullName>
    </submittedName>
</protein>
<feature type="region of interest" description="Disordered" evidence="1">
    <location>
        <begin position="1"/>
        <end position="52"/>
    </location>
</feature>
<evidence type="ECO:0000313" key="3">
    <source>
        <dbReference type="Proteomes" id="UP000824469"/>
    </source>
</evidence>
<reference evidence="2 3" key="1">
    <citation type="journal article" date="2021" name="Nat. Plants">
        <title>The Taxus genome provides insights into paclitaxel biosynthesis.</title>
        <authorList>
            <person name="Xiong X."/>
            <person name="Gou J."/>
            <person name="Liao Q."/>
            <person name="Li Y."/>
            <person name="Zhou Q."/>
            <person name="Bi G."/>
            <person name="Li C."/>
            <person name="Du R."/>
            <person name="Wang X."/>
            <person name="Sun T."/>
            <person name="Guo L."/>
            <person name="Liang H."/>
            <person name="Lu P."/>
            <person name="Wu Y."/>
            <person name="Zhang Z."/>
            <person name="Ro D.K."/>
            <person name="Shang Y."/>
            <person name="Huang S."/>
            <person name="Yan J."/>
        </authorList>
    </citation>
    <scope>NUCLEOTIDE SEQUENCE [LARGE SCALE GENOMIC DNA]</scope>
    <source>
        <strain evidence="2">Ta-2019</strain>
    </source>
</reference>
<feature type="non-terminal residue" evidence="2">
    <location>
        <position position="1"/>
    </location>
</feature>
<name>A0AA38GS84_TAXCH</name>
<keyword evidence="3" id="KW-1185">Reference proteome</keyword>
<dbReference type="Proteomes" id="UP000824469">
    <property type="component" value="Unassembled WGS sequence"/>
</dbReference>
<evidence type="ECO:0000256" key="1">
    <source>
        <dbReference type="SAM" id="MobiDB-lite"/>
    </source>
</evidence>
<organism evidence="2 3">
    <name type="scientific">Taxus chinensis</name>
    <name type="common">Chinese yew</name>
    <name type="synonym">Taxus wallichiana var. chinensis</name>
    <dbReference type="NCBI Taxonomy" id="29808"/>
    <lineage>
        <taxon>Eukaryota</taxon>
        <taxon>Viridiplantae</taxon>
        <taxon>Streptophyta</taxon>
        <taxon>Embryophyta</taxon>
        <taxon>Tracheophyta</taxon>
        <taxon>Spermatophyta</taxon>
        <taxon>Pinopsida</taxon>
        <taxon>Pinidae</taxon>
        <taxon>Conifers II</taxon>
        <taxon>Cupressales</taxon>
        <taxon>Taxaceae</taxon>
        <taxon>Taxus</taxon>
    </lineage>
</organism>
<proteinExistence type="predicted"/>
<dbReference type="AlphaFoldDB" id="A0AA38GS84"/>
<gene>
    <name evidence="2" type="ORF">KI387_000204</name>
</gene>
<accession>A0AA38GS84</accession>